<proteinExistence type="predicted"/>
<reference evidence="1 3" key="1">
    <citation type="journal article" date="2016" name="Mol. Biol. Evol.">
        <title>Comparative Genomics of Early-Diverging Mushroom-Forming Fungi Provides Insights into the Origins of Lignocellulose Decay Capabilities.</title>
        <authorList>
            <person name="Nagy L.G."/>
            <person name="Riley R."/>
            <person name="Tritt A."/>
            <person name="Adam C."/>
            <person name="Daum C."/>
            <person name="Floudas D."/>
            <person name="Sun H."/>
            <person name="Yadav J.S."/>
            <person name="Pangilinan J."/>
            <person name="Larsson K.H."/>
            <person name="Matsuura K."/>
            <person name="Barry K."/>
            <person name="Labutti K."/>
            <person name="Kuo R."/>
            <person name="Ohm R.A."/>
            <person name="Bhattacharya S.S."/>
            <person name="Shirouzu T."/>
            <person name="Yoshinaga Y."/>
            <person name="Martin F.M."/>
            <person name="Grigoriev I.V."/>
            <person name="Hibbett D.S."/>
        </authorList>
    </citation>
    <scope>NUCLEOTIDE SEQUENCE [LARGE SCALE GENOMIC DNA]</scope>
    <source>
        <strain evidence="1 3">HHB12029</strain>
    </source>
</reference>
<gene>
    <name evidence="2" type="ORF">EXIGLDRAFT_784533</name>
    <name evidence="1" type="ORF">EXIGLDRAFT_784541</name>
</gene>
<dbReference type="Proteomes" id="UP000077266">
    <property type="component" value="Unassembled WGS sequence"/>
</dbReference>
<sequence length="78" mass="8486">MLQQMASVPPFPARDKVVEARRGSGRIVQALTGLGLAGSIATVKADLPDQVKVLGQVMFGSFHVNLRSFVRVRYDPYA</sequence>
<accession>A0A166MEE1</accession>
<name>A0A166MEE1_EXIGL</name>
<dbReference type="EMBL" id="KV427324">
    <property type="protein sequence ID" value="KZV77940.1"/>
    <property type="molecule type" value="Genomic_DNA"/>
</dbReference>
<evidence type="ECO:0000313" key="2">
    <source>
        <dbReference type="EMBL" id="KZV77946.1"/>
    </source>
</evidence>
<protein>
    <submittedName>
        <fullName evidence="1">Uncharacterized protein</fullName>
    </submittedName>
</protein>
<evidence type="ECO:0000313" key="1">
    <source>
        <dbReference type="EMBL" id="KZV77940.1"/>
    </source>
</evidence>
<dbReference type="AlphaFoldDB" id="A0A166MEE1"/>
<keyword evidence="3" id="KW-1185">Reference proteome</keyword>
<organism evidence="1 3">
    <name type="scientific">Exidia glandulosa HHB12029</name>
    <dbReference type="NCBI Taxonomy" id="1314781"/>
    <lineage>
        <taxon>Eukaryota</taxon>
        <taxon>Fungi</taxon>
        <taxon>Dikarya</taxon>
        <taxon>Basidiomycota</taxon>
        <taxon>Agaricomycotina</taxon>
        <taxon>Agaricomycetes</taxon>
        <taxon>Auriculariales</taxon>
        <taxon>Exidiaceae</taxon>
        <taxon>Exidia</taxon>
    </lineage>
</organism>
<evidence type="ECO:0000313" key="3">
    <source>
        <dbReference type="Proteomes" id="UP000077266"/>
    </source>
</evidence>
<dbReference type="EMBL" id="KV427317">
    <property type="protein sequence ID" value="KZV77946.1"/>
    <property type="molecule type" value="Genomic_DNA"/>
</dbReference>